<dbReference type="InterPro" id="IPR036873">
    <property type="entry name" value="Rhodanese-like_dom_sf"/>
</dbReference>
<dbReference type="PANTHER" id="PTHR10953:SF102">
    <property type="entry name" value="ADENYLYLTRANSFERASE AND SULFURTRANSFERASE MOCS3"/>
    <property type="match status" value="1"/>
</dbReference>
<dbReference type="Pfam" id="PF00581">
    <property type="entry name" value="Rhodanese"/>
    <property type="match status" value="1"/>
</dbReference>
<dbReference type="Gene3D" id="3.40.250.10">
    <property type="entry name" value="Rhodanese-like domain"/>
    <property type="match status" value="1"/>
</dbReference>
<evidence type="ECO:0000313" key="6">
    <source>
        <dbReference type="Proteomes" id="UP000645966"/>
    </source>
</evidence>
<dbReference type="GO" id="GO:0008641">
    <property type="term" value="F:ubiquitin-like modifier activating enzyme activity"/>
    <property type="evidence" value="ECO:0007669"/>
    <property type="project" value="InterPro"/>
</dbReference>
<keyword evidence="5" id="KW-0548">Nucleotidyltransferase</keyword>
<evidence type="ECO:0000256" key="2">
    <source>
        <dbReference type="ARBA" id="ARBA00022741"/>
    </source>
</evidence>
<keyword evidence="2" id="KW-0547">Nucleotide-binding</keyword>
<dbReference type="PANTHER" id="PTHR10953">
    <property type="entry name" value="UBIQUITIN-ACTIVATING ENZYME E1"/>
    <property type="match status" value="1"/>
</dbReference>
<protein>
    <submittedName>
        <fullName evidence="5">ThiF family adenylyltransferase</fullName>
    </submittedName>
</protein>
<accession>A0A934MB50</accession>
<dbReference type="SUPFAM" id="SSF69572">
    <property type="entry name" value="Activating enzymes of the ubiquitin-like proteins"/>
    <property type="match status" value="1"/>
</dbReference>
<dbReference type="CDD" id="cd00757">
    <property type="entry name" value="ThiF_MoeB_HesA_family"/>
    <property type="match status" value="1"/>
</dbReference>
<dbReference type="InterPro" id="IPR001763">
    <property type="entry name" value="Rhodanese-like_dom"/>
</dbReference>
<gene>
    <name evidence="5" type="ORF">JDV75_07550</name>
</gene>
<feature type="domain" description="Rhodanese" evidence="4">
    <location>
        <begin position="292"/>
        <end position="377"/>
    </location>
</feature>
<dbReference type="GO" id="GO:0008146">
    <property type="term" value="F:sulfotransferase activity"/>
    <property type="evidence" value="ECO:0007669"/>
    <property type="project" value="TreeGrafter"/>
</dbReference>
<dbReference type="EMBL" id="JAEIOS010000012">
    <property type="protein sequence ID" value="MBI8989618.1"/>
    <property type="molecule type" value="Genomic_DNA"/>
</dbReference>
<organism evidence="5 6">
    <name type="scientific">Corynebacterium meridianum</name>
    <dbReference type="NCBI Taxonomy" id="2765363"/>
    <lineage>
        <taxon>Bacteria</taxon>
        <taxon>Bacillati</taxon>
        <taxon>Actinomycetota</taxon>
        <taxon>Actinomycetes</taxon>
        <taxon>Mycobacteriales</taxon>
        <taxon>Corynebacteriaceae</taxon>
        <taxon>Corynebacterium</taxon>
    </lineage>
</organism>
<dbReference type="GO" id="GO:0005829">
    <property type="term" value="C:cytosol"/>
    <property type="evidence" value="ECO:0007669"/>
    <property type="project" value="TreeGrafter"/>
</dbReference>
<dbReference type="AlphaFoldDB" id="A0A934MB50"/>
<evidence type="ECO:0000256" key="1">
    <source>
        <dbReference type="ARBA" id="ARBA00022679"/>
    </source>
</evidence>
<dbReference type="CDD" id="cd00158">
    <property type="entry name" value="RHOD"/>
    <property type="match status" value="1"/>
</dbReference>
<name>A0A934MB50_9CORY</name>
<dbReference type="GO" id="GO:0005524">
    <property type="term" value="F:ATP binding"/>
    <property type="evidence" value="ECO:0007669"/>
    <property type="project" value="UniProtKB-KW"/>
</dbReference>
<dbReference type="RefSeq" id="WP_198738647.1">
    <property type="nucleotide sequence ID" value="NZ_JAEIOS010000012.1"/>
</dbReference>
<proteinExistence type="predicted"/>
<evidence type="ECO:0000313" key="5">
    <source>
        <dbReference type="EMBL" id="MBI8989618.1"/>
    </source>
</evidence>
<dbReference type="SMART" id="SM00450">
    <property type="entry name" value="RHOD"/>
    <property type="match status" value="1"/>
</dbReference>
<dbReference type="InterPro" id="IPR035985">
    <property type="entry name" value="Ubiquitin-activating_enz"/>
</dbReference>
<dbReference type="Pfam" id="PF00899">
    <property type="entry name" value="ThiF"/>
    <property type="match status" value="1"/>
</dbReference>
<dbReference type="Gene3D" id="3.40.50.720">
    <property type="entry name" value="NAD(P)-binding Rossmann-like Domain"/>
    <property type="match status" value="1"/>
</dbReference>
<dbReference type="InterPro" id="IPR000594">
    <property type="entry name" value="ThiF_NAD_FAD-bd"/>
</dbReference>
<dbReference type="PROSITE" id="PS50206">
    <property type="entry name" value="RHODANESE_3"/>
    <property type="match status" value="1"/>
</dbReference>
<dbReference type="FunFam" id="3.40.50.720:FF:000033">
    <property type="entry name" value="Adenylyltransferase and sulfurtransferase MOCS3"/>
    <property type="match status" value="1"/>
</dbReference>
<keyword evidence="3" id="KW-0067">ATP-binding</keyword>
<keyword evidence="1" id="KW-0808">Transferase</keyword>
<reference evidence="5" key="1">
    <citation type="submission" date="2020-12" db="EMBL/GenBank/DDBJ databases">
        <title>Genome public.</title>
        <authorList>
            <person name="Sun Q."/>
        </authorList>
    </citation>
    <scope>NUCLEOTIDE SEQUENCE</scope>
    <source>
        <strain evidence="5">CCM 8863</strain>
    </source>
</reference>
<dbReference type="SUPFAM" id="SSF52821">
    <property type="entry name" value="Rhodanese/Cell cycle control phosphatase"/>
    <property type="match status" value="1"/>
</dbReference>
<evidence type="ECO:0000256" key="3">
    <source>
        <dbReference type="ARBA" id="ARBA00022840"/>
    </source>
</evidence>
<dbReference type="GO" id="GO:0016779">
    <property type="term" value="F:nucleotidyltransferase activity"/>
    <property type="evidence" value="ECO:0007669"/>
    <property type="project" value="UniProtKB-KW"/>
</dbReference>
<dbReference type="GO" id="GO:0004792">
    <property type="term" value="F:thiosulfate-cyanide sulfurtransferase activity"/>
    <property type="evidence" value="ECO:0007669"/>
    <property type="project" value="TreeGrafter"/>
</dbReference>
<evidence type="ECO:0000259" key="4">
    <source>
        <dbReference type="PROSITE" id="PS50206"/>
    </source>
</evidence>
<keyword evidence="6" id="KW-1185">Reference proteome</keyword>
<comment type="caution">
    <text evidence="5">The sequence shown here is derived from an EMBL/GenBank/DDBJ whole genome shotgun (WGS) entry which is preliminary data.</text>
</comment>
<dbReference type="Proteomes" id="UP000645966">
    <property type="component" value="Unassembled WGS sequence"/>
</dbReference>
<dbReference type="InterPro" id="IPR045886">
    <property type="entry name" value="ThiF/MoeB/HesA"/>
</dbReference>
<sequence length="379" mass="39768">MPDTTLPVRPVELPEGAVERYARHLSLPGIGLVGQQRLAGARVLCVGAGGLGSPVLQYLAAAGVGMLGVVDNDVVDLSNLQRQIIHPVAAVGTSKVHSAAEFITNLNPLVTVRTFDTRLTRDTIGAVLGALNPHIVVDGSDNFATRYLVADTCADRAIPLVWGSISRFSGQVSVFADGHTLRDLYPEPPAPGTVPTCAEGGVFGVLPGVVGTIMATEVIKLVTGTGTPLVGRLALWDGAAANMRTVRFEPQAASADLRHKNPQEQQEVCAPVPAVTPDGIRETPVTRWPELAGSGVRLVDVREPHEWAGGVLGDPLRLPLSTLKAGALGSLDDLPRDTPLAVYCAAGVRSRAAALLLDRAGFTDVVSLSGGINGWWLRR</sequence>